<dbReference type="InterPro" id="IPR050469">
    <property type="entry name" value="Diguanylate_Cyclase"/>
</dbReference>
<keyword evidence="12" id="KW-1185">Reference proteome</keyword>
<dbReference type="SUPFAM" id="SSF55073">
    <property type="entry name" value="Nucleotide cyclase"/>
    <property type="match status" value="1"/>
</dbReference>
<dbReference type="Pfam" id="PF07694">
    <property type="entry name" value="5TM-5TMR_LYT"/>
    <property type="match status" value="1"/>
</dbReference>
<evidence type="ECO:0000256" key="7">
    <source>
        <dbReference type="ARBA" id="ARBA00034247"/>
    </source>
</evidence>
<dbReference type="GO" id="GO:1902201">
    <property type="term" value="P:negative regulation of bacterial-type flagellum-dependent cell motility"/>
    <property type="evidence" value="ECO:0007669"/>
    <property type="project" value="TreeGrafter"/>
</dbReference>
<evidence type="ECO:0000313" key="11">
    <source>
        <dbReference type="EMBL" id="RAZ84334.1"/>
    </source>
</evidence>
<dbReference type="Gene3D" id="3.30.450.20">
    <property type="entry name" value="PAS domain"/>
    <property type="match status" value="2"/>
</dbReference>
<dbReference type="InterPro" id="IPR000700">
    <property type="entry name" value="PAS-assoc_C"/>
</dbReference>
<organism evidence="11 12">
    <name type="scientific">Mesorhizobium hawassense</name>
    <dbReference type="NCBI Taxonomy" id="1209954"/>
    <lineage>
        <taxon>Bacteria</taxon>
        <taxon>Pseudomonadati</taxon>
        <taxon>Pseudomonadota</taxon>
        <taxon>Alphaproteobacteria</taxon>
        <taxon>Hyphomicrobiales</taxon>
        <taxon>Phyllobacteriaceae</taxon>
        <taxon>Mesorhizobium</taxon>
    </lineage>
</organism>
<accession>A0A330HCQ7</accession>
<evidence type="ECO:0000256" key="3">
    <source>
        <dbReference type="ARBA" id="ARBA00022475"/>
    </source>
</evidence>
<dbReference type="NCBIfam" id="TIGR00229">
    <property type="entry name" value="sensory_box"/>
    <property type="match status" value="1"/>
</dbReference>
<feature type="transmembrane region" description="Helical" evidence="8">
    <location>
        <begin position="222"/>
        <end position="242"/>
    </location>
</feature>
<evidence type="ECO:0000256" key="8">
    <source>
        <dbReference type="SAM" id="Phobius"/>
    </source>
</evidence>
<keyword evidence="4 8" id="KW-0812">Transmembrane</keyword>
<feature type="domain" description="PAC" evidence="9">
    <location>
        <begin position="325"/>
        <end position="377"/>
    </location>
</feature>
<keyword evidence="3" id="KW-1003">Cell membrane</keyword>
<feature type="transmembrane region" description="Helical" evidence="8">
    <location>
        <begin position="62"/>
        <end position="82"/>
    </location>
</feature>
<comment type="catalytic activity">
    <reaction evidence="7">
        <text>2 GTP = 3',3'-c-di-GMP + 2 diphosphate</text>
        <dbReference type="Rhea" id="RHEA:24898"/>
        <dbReference type="ChEBI" id="CHEBI:33019"/>
        <dbReference type="ChEBI" id="CHEBI:37565"/>
        <dbReference type="ChEBI" id="CHEBI:58805"/>
        <dbReference type="EC" id="2.7.7.65"/>
    </reaction>
</comment>
<feature type="transmembrane region" description="Helical" evidence="8">
    <location>
        <begin position="127"/>
        <end position="148"/>
    </location>
</feature>
<dbReference type="Proteomes" id="UP000251558">
    <property type="component" value="Unassembled WGS sequence"/>
</dbReference>
<dbReference type="AlphaFoldDB" id="A0A330HCQ7"/>
<dbReference type="PROSITE" id="PS50887">
    <property type="entry name" value="GGDEF"/>
    <property type="match status" value="1"/>
</dbReference>
<dbReference type="GO" id="GO:0043709">
    <property type="term" value="P:cell adhesion involved in single-species biofilm formation"/>
    <property type="evidence" value="ECO:0007669"/>
    <property type="project" value="TreeGrafter"/>
</dbReference>
<evidence type="ECO:0000259" key="9">
    <source>
        <dbReference type="PROSITE" id="PS50113"/>
    </source>
</evidence>
<dbReference type="InterPro" id="IPR000160">
    <property type="entry name" value="GGDEF_dom"/>
</dbReference>
<evidence type="ECO:0000313" key="12">
    <source>
        <dbReference type="Proteomes" id="UP000251558"/>
    </source>
</evidence>
<dbReference type="Pfam" id="PF00990">
    <property type="entry name" value="GGDEF"/>
    <property type="match status" value="1"/>
</dbReference>
<dbReference type="PANTHER" id="PTHR45138:SF9">
    <property type="entry name" value="DIGUANYLATE CYCLASE DGCM-RELATED"/>
    <property type="match status" value="1"/>
</dbReference>
<comment type="subcellular location">
    <subcellularLocation>
        <location evidence="1">Cell membrane</location>
        <topology evidence="1">Multi-pass membrane protein</topology>
    </subcellularLocation>
</comment>
<proteinExistence type="predicted"/>
<dbReference type="InterPro" id="IPR029787">
    <property type="entry name" value="Nucleotide_cyclase"/>
</dbReference>
<dbReference type="InterPro" id="IPR043128">
    <property type="entry name" value="Rev_trsase/Diguanyl_cyclase"/>
</dbReference>
<keyword evidence="6 8" id="KW-0472">Membrane</keyword>
<dbReference type="PANTHER" id="PTHR45138">
    <property type="entry name" value="REGULATORY COMPONENTS OF SENSORY TRANSDUCTION SYSTEM"/>
    <property type="match status" value="1"/>
</dbReference>
<dbReference type="NCBIfam" id="TIGR00254">
    <property type="entry name" value="GGDEF"/>
    <property type="match status" value="1"/>
</dbReference>
<feature type="domain" description="GGDEF" evidence="10">
    <location>
        <begin position="544"/>
        <end position="679"/>
    </location>
</feature>
<dbReference type="InterPro" id="IPR011620">
    <property type="entry name" value="Sig_transdc_His_kinase_LytS_TM"/>
</dbReference>
<evidence type="ECO:0000256" key="5">
    <source>
        <dbReference type="ARBA" id="ARBA00022989"/>
    </source>
</evidence>
<dbReference type="SMART" id="SM00267">
    <property type="entry name" value="GGDEF"/>
    <property type="match status" value="1"/>
</dbReference>
<dbReference type="InterPro" id="IPR000014">
    <property type="entry name" value="PAS"/>
</dbReference>
<dbReference type="FunFam" id="3.30.70.270:FF:000001">
    <property type="entry name" value="Diguanylate cyclase domain protein"/>
    <property type="match status" value="1"/>
</dbReference>
<evidence type="ECO:0000256" key="1">
    <source>
        <dbReference type="ARBA" id="ARBA00004651"/>
    </source>
</evidence>
<dbReference type="GO" id="GO:0005886">
    <property type="term" value="C:plasma membrane"/>
    <property type="evidence" value="ECO:0007669"/>
    <property type="project" value="UniProtKB-SubCell"/>
</dbReference>
<evidence type="ECO:0000256" key="2">
    <source>
        <dbReference type="ARBA" id="ARBA00012528"/>
    </source>
</evidence>
<sequence>MVRGVGVRQGGIFPAPFAGPRLRFARHPPRRNRATTLGGGFNPETTFQVLLMARLRSGIGAMWQHLTANLVAVALFVSGWNYVQPWLEGRSQKFRLLAFGCIMGWGALASMLLAVEVKPGVLLDLRTSLVATAGLFAGAPGALVAAAFPLGYRIAIGGHGLTAGLIGIAVAFAAGVLANRLIGRRQTRAWQVLVFAVCVGLSGLVPMSVLPQTAAPDIDVHLVLPLIALNIAATAVAGLVVLHTQLVAKERDLLRAAVAQAPDFYYVKNARGQFVAVNQTVAAHNGYAHPMQMTGKTDFDVADAARARILSGLEQRMLKSGEGIADFEEQVPDLKGNLRWFSTSKTPLRDADGNVIGLVGVTRDITAQKQLEQTLLEAKNQLSYALSEMSDGLAMFDAEGVLVFCNQQYRELFPLTGDLRVPGTRLRDILEAVTVTGEQVGIPKGHEREWIDNVVGALHVPGEQQIKLFDGHWLMLRTRPTQAGLALVVVSDITEIKSTEGELTTLSNQLAQLANTDPLLGLGNRRAFDQALAGVVTDASQSDREIALLLIDVDFFKAYNDHYGHLAGDECLRQIADCLRQRTRAGDFVARYGGEEFAVILPEASAAGAMRVADNLRAAVRERALEHARSERKVVTISVGVAVSSPTARHNPTSLILQADKALYAAKAAGRDATRLAEPDVGFQPIPLPRKA</sequence>
<dbReference type="OrthoDB" id="9812260at2"/>
<dbReference type="Pfam" id="PF12860">
    <property type="entry name" value="PAS_7"/>
    <property type="match status" value="1"/>
</dbReference>
<dbReference type="GO" id="GO:0000155">
    <property type="term" value="F:phosphorelay sensor kinase activity"/>
    <property type="evidence" value="ECO:0007669"/>
    <property type="project" value="InterPro"/>
</dbReference>
<evidence type="ECO:0000256" key="6">
    <source>
        <dbReference type="ARBA" id="ARBA00023136"/>
    </source>
</evidence>
<dbReference type="Gene3D" id="3.30.70.270">
    <property type="match status" value="1"/>
</dbReference>
<dbReference type="GO" id="GO:0052621">
    <property type="term" value="F:diguanylate cyclase activity"/>
    <property type="evidence" value="ECO:0007669"/>
    <property type="project" value="UniProtKB-EC"/>
</dbReference>
<dbReference type="GO" id="GO:0071555">
    <property type="term" value="P:cell wall organization"/>
    <property type="evidence" value="ECO:0007669"/>
    <property type="project" value="InterPro"/>
</dbReference>
<dbReference type="Pfam" id="PF08448">
    <property type="entry name" value="PAS_4"/>
    <property type="match status" value="1"/>
</dbReference>
<dbReference type="PROSITE" id="PS50113">
    <property type="entry name" value="PAC"/>
    <property type="match status" value="1"/>
</dbReference>
<keyword evidence="5 8" id="KW-1133">Transmembrane helix</keyword>
<comment type="caution">
    <text evidence="11">The sequence shown here is derived from an EMBL/GenBank/DDBJ whole genome shotgun (WGS) entry which is preliminary data.</text>
</comment>
<dbReference type="EC" id="2.7.7.65" evidence="2"/>
<dbReference type="InterPro" id="IPR013656">
    <property type="entry name" value="PAS_4"/>
</dbReference>
<reference evidence="12" key="1">
    <citation type="submission" date="2018-06" db="EMBL/GenBank/DDBJ databases">
        <authorList>
            <person name="Helene L.C."/>
            <person name="Dall'Agnol R."/>
            <person name="Delamuta J.R."/>
            <person name="Hungria M."/>
        </authorList>
    </citation>
    <scope>NUCLEOTIDE SEQUENCE [LARGE SCALE GENOMIC DNA]</scope>
    <source>
        <strain evidence="12">AC99b</strain>
    </source>
</reference>
<protein>
    <recommendedName>
        <fullName evidence="2">diguanylate cyclase</fullName>
        <ecNumber evidence="2">2.7.7.65</ecNumber>
    </recommendedName>
</protein>
<evidence type="ECO:0000259" key="10">
    <source>
        <dbReference type="PROSITE" id="PS50887"/>
    </source>
</evidence>
<feature type="transmembrane region" description="Helical" evidence="8">
    <location>
        <begin position="190"/>
        <end position="210"/>
    </location>
</feature>
<dbReference type="CDD" id="cd01949">
    <property type="entry name" value="GGDEF"/>
    <property type="match status" value="1"/>
</dbReference>
<dbReference type="InterPro" id="IPR035965">
    <property type="entry name" value="PAS-like_dom_sf"/>
</dbReference>
<gene>
    <name evidence="11" type="ORF">DPM33_31625</name>
</gene>
<reference evidence="11 12" key="2">
    <citation type="submission" date="2018-07" db="EMBL/GenBank/DDBJ databases">
        <title>Diversity of Mesorhizobium strains in Brazil.</title>
        <authorList>
            <person name="Helene L.C.F."/>
            <person name="Dall'Agnol R."/>
            <person name="Delamuta J.R.M."/>
            <person name="Hungria M."/>
        </authorList>
    </citation>
    <scope>NUCLEOTIDE SEQUENCE [LARGE SCALE GENOMIC DNA]</scope>
    <source>
        <strain evidence="11 12">AC99b</strain>
    </source>
</reference>
<dbReference type="EMBL" id="QMBP01000024">
    <property type="protein sequence ID" value="RAZ84334.1"/>
    <property type="molecule type" value="Genomic_DNA"/>
</dbReference>
<name>A0A330HCQ7_9HYPH</name>
<feature type="transmembrane region" description="Helical" evidence="8">
    <location>
        <begin position="94"/>
        <end position="115"/>
    </location>
</feature>
<dbReference type="CDD" id="cd00130">
    <property type="entry name" value="PAS"/>
    <property type="match status" value="1"/>
</dbReference>
<feature type="transmembrane region" description="Helical" evidence="8">
    <location>
        <begin position="154"/>
        <end position="178"/>
    </location>
</feature>
<dbReference type="SUPFAM" id="SSF55785">
    <property type="entry name" value="PYP-like sensor domain (PAS domain)"/>
    <property type="match status" value="2"/>
</dbReference>
<evidence type="ECO:0000256" key="4">
    <source>
        <dbReference type="ARBA" id="ARBA00022692"/>
    </source>
</evidence>